<evidence type="ECO:0000313" key="6">
    <source>
        <dbReference type="Proteomes" id="UP001562425"/>
    </source>
</evidence>
<keyword evidence="1" id="KW-0175">Coiled coil</keyword>
<keyword evidence="3" id="KW-0812">Transmembrane</keyword>
<dbReference type="InterPro" id="IPR032401">
    <property type="entry name" value="EDC4_WD40"/>
</dbReference>
<feature type="transmembrane region" description="Helical" evidence="3">
    <location>
        <begin position="37"/>
        <end position="58"/>
    </location>
</feature>
<dbReference type="Gene3D" id="3.40.720.10">
    <property type="entry name" value="Alkaline Phosphatase, subunit A"/>
    <property type="match status" value="1"/>
</dbReference>
<keyword evidence="6" id="KW-1185">Reference proteome</keyword>
<feature type="region of interest" description="Disordered" evidence="2">
    <location>
        <begin position="1238"/>
        <end position="1270"/>
    </location>
</feature>
<feature type="coiled-coil region" evidence="1">
    <location>
        <begin position="1591"/>
        <end position="1632"/>
    </location>
</feature>
<evidence type="ECO:0000256" key="1">
    <source>
        <dbReference type="SAM" id="Coils"/>
    </source>
</evidence>
<feature type="compositionally biased region" description="Polar residues" evidence="2">
    <location>
        <begin position="1359"/>
        <end position="1369"/>
    </location>
</feature>
<dbReference type="InterPro" id="IPR017850">
    <property type="entry name" value="Alkaline_phosphatase_core_sf"/>
</dbReference>
<name>A0ABD1CU19_CULPP</name>
<proteinExistence type="predicted"/>
<feature type="compositionally biased region" description="Low complexity" evidence="2">
    <location>
        <begin position="1255"/>
        <end position="1269"/>
    </location>
</feature>
<feature type="domain" description="Enhancer of mRNA-decapping protein 4 WD40 repeat region" evidence="4">
    <location>
        <begin position="762"/>
        <end position="1084"/>
    </location>
</feature>
<feature type="compositionally biased region" description="Low complexity" evidence="2">
    <location>
        <begin position="1113"/>
        <end position="1124"/>
    </location>
</feature>
<sequence length="1805" mass="201086">MPKGIDYRTLMARGNPSSSRASVHTFKIPSRKARLKLALILVSVVVVFLYSLSLPWIAGGGNGNAYWEELFVTKDDEQHFNYNSSYFVNSAGCKMPSLPIMDDNIQKFMQKADPLNCTPALIQSDANSIWYQLTEEDVEKHYELANASMIQCCYRPFERKSNNAVRIVGQEQCFGYGERAEIANEFIAVICTHPSKSSIFYRDYFAFVPLKPTVEERCEATRNELDARFGKEEGRLSVMILGIDSVSRLNFHRQMPLTAEFVIDKLKAVEMFGYNKVGDNTYPNLVPALTGLDVEELAAACYPYSNSTFDLCPFIWRKFANAGYRTFYSEDSSTLETFNYLRKGFREQPTDYYLRSFFRQADSSIGYNKKVNAKLCLGGRNPTQILVEYGRKIVTAMKTLVDEDYRGLLEHMEKEGSLDKTAVILLSDHGIRWGSYRNTYQGMMEERQPFLHLILPPWFQQKYPTAYRNLRKNRQQLTSHFDLYETLKDLVDVTTLSQSAIKQRSYELLETKPVPRGISLFLPISPSRTCEDAGIAPHWCTCHDHKPLPTNDHRVVTATRFTVTSLNQMLKKYPQCSTLHLYSIEDASLGISTEEIISKKPTNQFSDISVRFVTKPGEAEFEATVRIDSHNQCALTGSVSRTNLYGKQSYCVDDYRMKLYCFFELSADALTPPEPPTTPSDWSRTPPRASQQQQQDRQIPEGQQVEGSEGSSSSKMSKTNTSGASSLASTAIVFNKDEKQHCFEINGRNVTVLGSLGKHDHGSSKVKLKNIVDYKWEQRNYPGRLIACHGEGKLIAYAITVNHRQTPEGMVRIVHLGLGQRALIKGMSGEVLDLQFAHSSSQILLGIIEQIALHVHSVKIENEKIVCSMLLKVNDPLDGHVPARDKISWCPCLPDSTHDADDYASQLLVWSRGDIFQCYSISTVVQHYGAGEISGKDISEGGFKFQDSLPLITGAIFSADGTTLAVSCEDGVIRFYQVYKHTNDGNPRCLHKWKPHGGKTISSFFFLDNYTDQTLWKHAITCAENNTEIKVWCCETWECTQTIKFIPSIEQPLCFKVEIDPTSSYLVLSDMTTRELYVLQVRKDASLPSNGAAVITTNGKSPEGGGDTKSDHNSTSLSNISSATSASNSTSKAYISSIAEFPLSSPILSFGILDVAVRMCKTSDAYLIEELEDYDEENSSLYCVVIRMFLVQPKSVQECHLFYQPNVTFGTDVRSTLSSISSSDYKNVSLSSISSGLAAKETTPTNGPPDASLVPIIPENNTSTTTEPTNELKRILSPNVIADPAAIRAVANTSGSSAGSAQPKVTLMTPDSFAATSEKSNADTEAVNPDVLNTLFMLANATKQQQLKTNAPTAAAATGSSPNDTLQADKQSPLNMLNIVNSTMIEEQEQAKVRKSVELQQKVAAMQETPPVPPMPSAEMLASGGSSPSREVQEILSLKDNDCLNEYYDSDNILLDETDGIGADDDELNDLENEIIEDLDDDEGYNFKNIDDDDDEEELGQRRVTTQKSAPVPAPQKVVPEVKPINKEPVAPVATAEQVTIKSEPKSSIDWPKVPEVPHPPQTTFLGSNPQAVPVPVVPAPPLIVTVPQNSKHLEEKLDRLLDIVQAQSRQISDLRTQLHEQQNKNAEELNRYQASLGQVKQSINTRITELVTRYDQKVRAETQLASHNQILQIRDMVTQTLPAIMAKGISERVIPMIMTELNRSMLPMIGSKIDQIATQMKIELASKIQHTDLTMRNTIDIVCRSQSFVEAVGNSIQAGVRKGLEQVYQESLRNIILPGYERSSQELFRQLNLTFSAGTKECKC</sequence>
<feature type="compositionally biased region" description="Low complexity" evidence="2">
    <location>
        <begin position="691"/>
        <end position="722"/>
    </location>
</feature>
<dbReference type="Pfam" id="PF02995">
    <property type="entry name" value="DUF229"/>
    <property type="match status" value="1"/>
</dbReference>
<protein>
    <recommendedName>
        <fullName evidence="4">Enhancer of mRNA-decapping protein 4 WD40 repeat region domain-containing protein</fullName>
    </recommendedName>
</protein>
<accession>A0ABD1CU19</accession>
<evidence type="ECO:0000256" key="3">
    <source>
        <dbReference type="SAM" id="Phobius"/>
    </source>
</evidence>
<feature type="region of interest" description="Disordered" evidence="2">
    <location>
        <begin position="1092"/>
        <end position="1124"/>
    </location>
</feature>
<dbReference type="EMBL" id="JBEHCU010009463">
    <property type="protein sequence ID" value="KAL1379843.1"/>
    <property type="molecule type" value="Genomic_DNA"/>
</dbReference>
<dbReference type="Pfam" id="PF16529">
    <property type="entry name" value="Ge1_WD40"/>
    <property type="match status" value="1"/>
</dbReference>
<evidence type="ECO:0000259" key="4">
    <source>
        <dbReference type="Pfam" id="PF16529"/>
    </source>
</evidence>
<feature type="region of interest" description="Disordered" evidence="2">
    <location>
        <begin position="671"/>
        <end position="723"/>
    </location>
</feature>
<dbReference type="PANTHER" id="PTHR10974">
    <property type="entry name" value="FI08016P-RELATED"/>
    <property type="match status" value="1"/>
</dbReference>
<keyword evidence="3" id="KW-0472">Membrane</keyword>
<dbReference type="PANTHER" id="PTHR10974:SF1">
    <property type="entry name" value="FI08016P-RELATED"/>
    <property type="match status" value="1"/>
</dbReference>
<dbReference type="SUPFAM" id="SSF50978">
    <property type="entry name" value="WD40 repeat-like"/>
    <property type="match status" value="1"/>
</dbReference>
<dbReference type="InterPro" id="IPR015943">
    <property type="entry name" value="WD40/YVTN_repeat-like_dom_sf"/>
</dbReference>
<feature type="region of interest" description="Disordered" evidence="2">
    <location>
        <begin position="1476"/>
        <end position="1514"/>
    </location>
</feature>
<dbReference type="SUPFAM" id="SSF53649">
    <property type="entry name" value="Alkaline phosphatase-like"/>
    <property type="match status" value="1"/>
</dbReference>
<feature type="region of interest" description="Disordered" evidence="2">
    <location>
        <begin position="1408"/>
        <end position="1427"/>
    </location>
</feature>
<dbReference type="Gene3D" id="2.130.10.10">
    <property type="entry name" value="YVTN repeat-like/Quinoprotein amine dehydrogenase"/>
    <property type="match status" value="1"/>
</dbReference>
<dbReference type="InterPro" id="IPR036322">
    <property type="entry name" value="WD40_repeat_dom_sf"/>
</dbReference>
<organism evidence="5 6">
    <name type="scientific">Culex pipiens pipiens</name>
    <name type="common">Northern house mosquito</name>
    <dbReference type="NCBI Taxonomy" id="38569"/>
    <lineage>
        <taxon>Eukaryota</taxon>
        <taxon>Metazoa</taxon>
        <taxon>Ecdysozoa</taxon>
        <taxon>Arthropoda</taxon>
        <taxon>Hexapoda</taxon>
        <taxon>Insecta</taxon>
        <taxon>Pterygota</taxon>
        <taxon>Neoptera</taxon>
        <taxon>Endopterygota</taxon>
        <taxon>Diptera</taxon>
        <taxon>Nematocera</taxon>
        <taxon>Culicoidea</taxon>
        <taxon>Culicidae</taxon>
        <taxon>Culicinae</taxon>
        <taxon>Culicini</taxon>
        <taxon>Culex</taxon>
        <taxon>Culex</taxon>
    </lineage>
</organism>
<evidence type="ECO:0000256" key="2">
    <source>
        <dbReference type="SAM" id="MobiDB-lite"/>
    </source>
</evidence>
<dbReference type="CDD" id="cd16021">
    <property type="entry name" value="ALP_like"/>
    <property type="match status" value="1"/>
</dbReference>
<dbReference type="InterPro" id="IPR004245">
    <property type="entry name" value="DUF229"/>
</dbReference>
<dbReference type="Proteomes" id="UP001562425">
    <property type="component" value="Unassembled WGS sequence"/>
</dbReference>
<gene>
    <name evidence="5" type="ORF">pipiens_014616</name>
</gene>
<feature type="region of interest" description="Disordered" evidence="2">
    <location>
        <begin position="1349"/>
        <end position="1369"/>
    </location>
</feature>
<evidence type="ECO:0000313" key="5">
    <source>
        <dbReference type="EMBL" id="KAL1379843.1"/>
    </source>
</evidence>
<feature type="compositionally biased region" description="Low complexity" evidence="2">
    <location>
        <begin position="1349"/>
        <end position="1358"/>
    </location>
</feature>
<reference evidence="5 6" key="1">
    <citation type="submission" date="2024-05" db="EMBL/GenBank/DDBJ databases">
        <title>Culex pipiens pipiens assembly and annotation.</title>
        <authorList>
            <person name="Alout H."/>
            <person name="Durand T."/>
        </authorList>
    </citation>
    <scope>NUCLEOTIDE SEQUENCE [LARGE SCALE GENOMIC DNA]</scope>
    <source>
        <strain evidence="5">HA-2024</strain>
        <tissue evidence="5">Whole body</tissue>
    </source>
</reference>
<keyword evidence="3" id="KW-1133">Transmembrane helix</keyword>
<comment type="caution">
    <text evidence="5">The sequence shown here is derived from an EMBL/GenBank/DDBJ whole genome shotgun (WGS) entry which is preliminary data.</text>
</comment>